<evidence type="ECO:0000256" key="2">
    <source>
        <dbReference type="ARBA" id="ARBA00023054"/>
    </source>
</evidence>
<accession>A0A674IRW6</accession>
<dbReference type="InParanoid" id="A0A674IRW6"/>
<reference evidence="5" key="1">
    <citation type="submission" date="2025-08" db="UniProtKB">
        <authorList>
            <consortium name="Ensembl"/>
        </authorList>
    </citation>
    <scope>IDENTIFICATION</scope>
</reference>
<name>A0A674IRW6_9SAUR</name>
<dbReference type="PROSITE" id="PS51842">
    <property type="entry name" value="IF_ROD_2"/>
    <property type="match status" value="1"/>
</dbReference>
<dbReference type="InterPro" id="IPR002957">
    <property type="entry name" value="Keratin_I"/>
</dbReference>
<dbReference type="GO" id="GO:0005882">
    <property type="term" value="C:intermediate filament"/>
    <property type="evidence" value="ECO:0007669"/>
    <property type="project" value="UniProtKB-KW"/>
</dbReference>
<evidence type="ECO:0000259" key="4">
    <source>
        <dbReference type="PROSITE" id="PS51842"/>
    </source>
</evidence>
<dbReference type="GO" id="GO:0005886">
    <property type="term" value="C:plasma membrane"/>
    <property type="evidence" value="ECO:0007669"/>
    <property type="project" value="Ensembl"/>
</dbReference>
<dbReference type="Proteomes" id="UP000472274">
    <property type="component" value="Unplaced"/>
</dbReference>
<protein>
    <submittedName>
        <fullName evidence="5">Keratin 19</fullName>
    </submittedName>
</protein>
<feature type="coiled-coil region" evidence="3">
    <location>
        <begin position="67"/>
        <end position="137"/>
    </location>
</feature>
<dbReference type="Pfam" id="PF00038">
    <property type="entry name" value="Filament"/>
    <property type="match status" value="1"/>
</dbReference>
<dbReference type="GO" id="GO:0045214">
    <property type="term" value="P:sarcomere organization"/>
    <property type="evidence" value="ECO:0007669"/>
    <property type="project" value="Ensembl"/>
</dbReference>
<gene>
    <name evidence="5" type="primary">KRT19</name>
</gene>
<dbReference type="Ensembl" id="ENSTMTT00000010804.1">
    <property type="protein sequence ID" value="ENSTMTP00000010452.1"/>
    <property type="gene ID" value="ENSTMTG00000007603.1"/>
</dbReference>
<dbReference type="PANTHER" id="PTHR23239">
    <property type="entry name" value="INTERMEDIATE FILAMENT"/>
    <property type="match status" value="1"/>
</dbReference>
<evidence type="ECO:0000256" key="1">
    <source>
        <dbReference type="ARBA" id="ARBA00022754"/>
    </source>
</evidence>
<evidence type="ECO:0000256" key="3">
    <source>
        <dbReference type="SAM" id="Coils"/>
    </source>
</evidence>
<dbReference type="AlphaFoldDB" id="A0A674IRW6"/>
<dbReference type="SMART" id="SM01391">
    <property type="entry name" value="Filament"/>
    <property type="match status" value="1"/>
</dbReference>
<keyword evidence="6" id="KW-1185">Reference proteome</keyword>
<proteinExistence type="predicted"/>
<dbReference type="GO" id="GO:0030855">
    <property type="term" value="P:epithelial cell differentiation"/>
    <property type="evidence" value="ECO:0007669"/>
    <property type="project" value="TreeGrafter"/>
</dbReference>
<feature type="domain" description="IF rod" evidence="4">
    <location>
        <begin position="63"/>
        <end position="232"/>
    </location>
</feature>
<dbReference type="Gene3D" id="1.20.5.1160">
    <property type="entry name" value="Vasodilator-stimulated phosphoprotein"/>
    <property type="match status" value="1"/>
</dbReference>
<dbReference type="GO" id="GO:0043034">
    <property type="term" value="C:costamere"/>
    <property type="evidence" value="ECO:0007669"/>
    <property type="project" value="Ensembl"/>
</dbReference>
<keyword evidence="2 3" id="KW-0175">Coiled coil</keyword>
<dbReference type="PRINTS" id="PR01248">
    <property type="entry name" value="TYPE1KERATIN"/>
</dbReference>
<sequence>MLCLAPVTLGVLWDAARHFVPTFLSMLRGLEHALSCLFSGSASIVGPGLGGGAREPGLLSMNEKDTMQNLNDRLAAYLETVRSLEEANGQLERQIREVYAKRALAGCQDLSGYFSTIAELRSQIQAASTSNAQLILQIDNATLAADDFRVKFESELAIRRGGESDVAGLRKVLDELTLSRASLQEEMGSLQEELAQLQKNHGEVRSLQSPNGICKGHTGSLGGLNPDPQPLC</sequence>
<dbReference type="SUPFAM" id="SSF64593">
    <property type="entry name" value="Intermediate filament protein, coiled coil region"/>
    <property type="match status" value="1"/>
</dbReference>
<evidence type="ECO:0000313" key="6">
    <source>
        <dbReference type="Proteomes" id="UP000472274"/>
    </source>
</evidence>
<reference evidence="5" key="2">
    <citation type="submission" date="2025-09" db="UniProtKB">
        <authorList>
            <consortium name="Ensembl"/>
        </authorList>
    </citation>
    <scope>IDENTIFICATION</scope>
</reference>
<keyword evidence="1" id="KW-0403">Intermediate filament</keyword>
<dbReference type="GO" id="GO:0008307">
    <property type="term" value="F:structural constituent of muscle"/>
    <property type="evidence" value="ECO:0007669"/>
    <property type="project" value="Ensembl"/>
</dbReference>
<evidence type="ECO:0000313" key="5">
    <source>
        <dbReference type="Ensembl" id="ENSTMTP00000010452.1"/>
    </source>
</evidence>
<feature type="coiled-coil region" evidence="3">
    <location>
        <begin position="166"/>
        <end position="207"/>
    </location>
</feature>
<organism evidence="5 6">
    <name type="scientific">Terrapene triunguis</name>
    <name type="common">Three-toed box turtle</name>
    <dbReference type="NCBI Taxonomy" id="2587831"/>
    <lineage>
        <taxon>Eukaryota</taxon>
        <taxon>Metazoa</taxon>
        <taxon>Chordata</taxon>
        <taxon>Craniata</taxon>
        <taxon>Vertebrata</taxon>
        <taxon>Euteleostomi</taxon>
        <taxon>Archelosauria</taxon>
        <taxon>Testudinata</taxon>
        <taxon>Testudines</taxon>
        <taxon>Cryptodira</taxon>
        <taxon>Durocryptodira</taxon>
        <taxon>Testudinoidea</taxon>
        <taxon>Emydidae</taxon>
        <taxon>Terrapene</taxon>
    </lineage>
</organism>
<dbReference type="InterPro" id="IPR039008">
    <property type="entry name" value="IF_rod_dom"/>
</dbReference>
<dbReference type="GO" id="GO:0045109">
    <property type="term" value="P:intermediate filament organization"/>
    <property type="evidence" value="ECO:0007669"/>
    <property type="project" value="TreeGrafter"/>
</dbReference>
<dbReference type="GeneTree" id="ENSGT00940000155258"/>
<dbReference type="GO" id="GO:0043627">
    <property type="term" value="P:response to estrogen"/>
    <property type="evidence" value="ECO:0007669"/>
    <property type="project" value="Ensembl"/>
</dbReference>
<dbReference type="PANTHER" id="PTHR23239:SF180">
    <property type="entry name" value="KERATIN, TYPE I CYTOSKELETAL 17"/>
    <property type="match status" value="1"/>
</dbReference>